<evidence type="ECO:0000313" key="1">
    <source>
        <dbReference type="EMBL" id="DAF92693.1"/>
    </source>
</evidence>
<dbReference type="SUPFAM" id="SSF55729">
    <property type="entry name" value="Acyl-CoA N-acyltransferases (Nat)"/>
    <property type="match status" value="1"/>
</dbReference>
<protein>
    <submittedName>
        <fullName evidence="1">Ornithine aminotransferase</fullName>
    </submittedName>
</protein>
<keyword evidence="1" id="KW-0032">Aminotransferase</keyword>
<reference evidence="1" key="1">
    <citation type="journal article" date="2021" name="Proc. Natl. Acad. Sci. U.S.A.">
        <title>A Catalog of Tens of Thousands of Viruses from Human Metagenomes Reveals Hidden Associations with Chronic Diseases.</title>
        <authorList>
            <person name="Tisza M.J."/>
            <person name="Buck C.B."/>
        </authorList>
    </citation>
    <scope>NUCLEOTIDE SEQUENCE</scope>
    <source>
        <strain evidence="1">Ct1AP5</strain>
    </source>
</reference>
<name>A0A8S5UDX9_9CAUD</name>
<dbReference type="EMBL" id="BK016070">
    <property type="protein sequence ID" value="DAF92693.1"/>
    <property type="molecule type" value="Genomic_DNA"/>
</dbReference>
<accession>A0A8S5UDX9</accession>
<keyword evidence="1" id="KW-0808">Transferase</keyword>
<sequence length="174" mass="20549">MIKTAQLYIDELKIKQLECWYDEKNIYYSGWVGNLLSNFDENNEGWHQFVSIDKNDNIIGYISYGVDWITMTADRFGIISFDKGNIEFARDLYKVIYDLFKKYNMNRVSFSCIADNPAIRGYRNFIKRYGGKECAYYRQCTKLQDGKLHDTVNFEILKNEFKPLCKVEKGAKDD</sequence>
<dbReference type="GO" id="GO:0008483">
    <property type="term" value="F:transaminase activity"/>
    <property type="evidence" value="ECO:0007669"/>
    <property type="project" value="UniProtKB-KW"/>
</dbReference>
<dbReference type="InterPro" id="IPR016181">
    <property type="entry name" value="Acyl_CoA_acyltransferase"/>
</dbReference>
<proteinExistence type="predicted"/>
<organism evidence="1">
    <name type="scientific">Myoviridae sp. ct1AP5</name>
    <dbReference type="NCBI Taxonomy" id="2825017"/>
    <lineage>
        <taxon>Viruses</taxon>
        <taxon>Duplodnaviria</taxon>
        <taxon>Heunggongvirae</taxon>
        <taxon>Uroviricota</taxon>
        <taxon>Caudoviricetes</taxon>
    </lineage>
</organism>
<dbReference type="Gene3D" id="3.40.630.30">
    <property type="match status" value="1"/>
</dbReference>